<dbReference type="PROSITE" id="PS50937">
    <property type="entry name" value="HTH_MERR_2"/>
    <property type="match status" value="1"/>
</dbReference>
<evidence type="ECO:0000313" key="6">
    <source>
        <dbReference type="EMBL" id="MBA0124444.1"/>
    </source>
</evidence>
<dbReference type="GO" id="GO:0003700">
    <property type="term" value="F:DNA-binding transcription factor activity"/>
    <property type="evidence" value="ECO:0007669"/>
    <property type="project" value="InterPro"/>
</dbReference>
<dbReference type="EMBL" id="JACCKD010000001">
    <property type="protein sequence ID" value="MBA0124444.1"/>
    <property type="molecule type" value="Genomic_DNA"/>
</dbReference>
<sequence>MLIGQLAERAGVNPKTIRYYEEIGILAAPERTHAGYRVYDESNVELVTFVKAAQRLGLRLDEIKEILAFRERGEQPCAYVRDVLRREVGEIDDRIAELQRLRDELSALDRLADAEPGPGDGDSGPCPLIGHARESPRTARTP</sequence>
<dbReference type="InterPro" id="IPR009061">
    <property type="entry name" value="DNA-bd_dom_put_sf"/>
</dbReference>
<dbReference type="SUPFAM" id="SSF46955">
    <property type="entry name" value="Putative DNA-binding domain"/>
    <property type="match status" value="1"/>
</dbReference>
<dbReference type="Gene3D" id="1.10.1660.10">
    <property type="match status" value="1"/>
</dbReference>
<dbReference type="SMART" id="SM00422">
    <property type="entry name" value="HTH_MERR"/>
    <property type="match status" value="1"/>
</dbReference>
<feature type="domain" description="HTH merR-type" evidence="5">
    <location>
        <begin position="1"/>
        <end position="69"/>
    </location>
</feature>
<comment type="caution">
    <text evidence="6">The sequence shown here is derived from an EMBL/GenBank/DDBJ whole genome shotgun (WGS) entry which is preliminary data.</text>
</comment>
<evidence type="ECO:0000256" key="1">
    <source>
        <dbReference type="ARBA" id="ARBA00023015"/>
    </source>
</evidence>
<dbReference type="RefSeq" id="WP_180891307.1">
    <property type="nucleotide sequence ID" value="NZ_JACCKD010000001.1"/>
</dbReference>
<dbReference type="PRINTS" id="PR00040">
    <property type="entry name" value="HTHMERR"/>
</dbReference>
<protein>
    <submittedName>
        <fullName evidence="6">Heavy metal-responsive transcriptional regulator</fullName>
    </submittedName>
</protein>
<keyword evidence="2" id="KW-0238">DNA-binding</keyword>
<accession>A0A837ZWE8</accession>
<keyword evidence="1" id="KW-0805">Transcription regulation</keyword>
<dbReference type="PANTHER" id="PTHR30204">
    <property type="entry name" value="REDOX-CYCLING DRUG-SENSING TRANSCRIPTIONAL ACTIVATOR SOXR"/>
    <property type="match status" value="1"/>
</dbReference>
<dbReference type="AlphaFoldDB" id="A0A837ZWE8"/>
<dbReference type="InterPro" id="IPR047057">
    <property type="entry name" value="MerR_fam"/>
</dbReference>
<dbReference type="Proteomes" id="UP000582974">
    <property type="component" value="Unassembled WGS sequence"/>
</dbReference>
<feature type="region of interest" description="Disordered" evidence="4">
    <location>
        <begin position="109"/>
        <end position="142"/>
    </location>
</feature>
<proteinExistence type="predicted"/>
<evidence type="ECO:0000256" key="4">
    <source>
        <dbReference type="SAM" id="MobiDB-lite"/>
    </source>
</evidence>
<dbReference type="GO" id="GO:0003677">
    <property type="term" value="F:DNA binding"/>
    <property type="evidence" value="ECO:0007669"/>
    <property type="project" value="UniProtKB-KW"/>
</dbReference>
<name>A0A837ZWE8_9PSEU</name>
<feature type="compositionally biased region" description="Basic and acidic residues" evidence="4">
    <location>
        <begin position="131"/>
        <end position="142"/>
    </location>
</feature>
<evidence type="ECO:0000259" key="5">
    <source>
        <dbReference type="PROSITE" id="PS50937"/>
    </source>
</evidence>
<dbReference type="Pfam" id="PF13411">
    <property type="entry name" value="MerR_1"/>
    <property type="match status" value="1"/>
</dbReference>
<keyword evidence="7" id="KW-1185">Reference proteome</keyword>
<dbReference type="PANTHER" id="PTHR30204:SF94">
    <property type="entry name" value="HEAVY METAL-DEPENDENT TRANSCRIPTIONAL REGULATOR HI_0293-RELATED"/>
    <property type="match status" value="1"/>
</dbReference>
<organism evidence="6 7">
    <name type="scientific">Haloechinothrix aidingensis</name>
    <dbReference type="NCBI Taxonomy" id="2752311"/>
    <lineage>
        <taxon>Bacteria</taxon>
        <taxon>Bacillati</taxon>
        <taxon>Actinomycetota</taxon>
        <taxon>Actinomycetes</taxon>
        <taxon>Pseudonocardiales</taxon>
        <taxon>Pseudonocardiaceae</taxon>
        <taxon>Haloechinothrix</taxon>
    </lineage>
</organism>
<dbReference type="CDD" id="cd04770">
    <property type="entry name" value="HTH_HMRTR"/>
    <property type="match status" value="1"/>
</dbReference>
<evidence type="ECO:0000313" key="7">
    <source>
        <dbReference type="Proteomes" id="UP000582974"/>
    </source>
</evidence>
<dbReference type="InterPro" id="IPR000551">
    <property type="entry name" value="MerR-type_HTH_dom"/>
</dbReference>
<gene>
    <name evidence="6" type="ORF">H0B56_02685</name>
</gene>
<keyword evidence="3" id="KW-0804">Transcription</keyword>
<evidence type="ECO:0000256" key="2">
    <source>
        <dbReference type="ARBA" id="ARBA00023125"/>
    </source>
</evidence>
<dbReference type="PROSITE" id="PS00552">
    <property type="entry name" value="HTH_MERR_1"/>
    <property type="match status" value="1"/>
</dbReference>
<reference evidence="6 7" key="1">
    <citation type="submission" date="2020-07" db="EMBL/GenBank/DDBJ databases">
        <title>Genome of Haloechinothrix sp.</title>
        <authorList>
            <person name="Tang S.-K."/>
            <person name="Yang L."/>
            <person name="Zhu W.-Y."/>
        </authorList>
    </citation>
    <scope>NUCLEOTIDE SEQUENCE [LARGE SCALE GENOMIC DNA]</scope>
    <source>
        <strain evidence="6 7">YIM 98757</strain>
    </source>
</reference>
<evidence type="ECO:0000256" key="3">
    <source>
        <dbReference type="ARBA" id="ARBA00023163"/>
    </source>
</evidence>